<dbReference type="OrthoDB" id="424794at2759"/>
<gene>
    <name evidence="3" type="ORF">AX774_g4149</name>
</gene>
<dbReference type="GO" id="GO:0000455">
    <property type="term" value="P:enzyme-directed rRNA pseudouridine synthesis"/>
    <property type="evidence" value="ECO:0007669"/>
    <property type="project" value="TreeGrafter"/>
</dbReference>
<evidence type="ECO:0000313" key="3">
    <source>
        <dbReference type="EMBL" id="OMH82373.1"/>
    </source>
</evidence>
<dbReference type="AlphaFoldDB" id="A0A1R1PN86"/>
<feature type="region of interest" description="Disordered" evidence="1">
    <location>
        <begin position="1"/>
        <end position="40"/>
    </location>
</feature>
<dbReference type="EMBL" id="LSSK01000678">
    <property type="protein sequence ID" value="OMH82373.1"/>
    <property type="molecule type" value="Genomic_DNA"/>
</dbReference>
<dbReference type="Proteomes" id="UP000188320">
    <property type="component" value="Unassembled WGS sequence"/>
</dbReference>
<feature type="compositionally biased region" description="Basic and acidic residues" evidence="1">
    <location>
        <begin position="8"/>
        <end position="24"/>
    </location>
</feature>
<dbReference type="SUPFAM" id="SSF55120">
    <property type="entry name" value="Pseudouridine synthase"/>
    <property type="match status" value="1"/>
</dbReference>
<feature type="region of interest" description="Disordered" evidence="1">
    <location>
        <begin position="346"/>
        <end position="378"/>
    </location>
</feature>
<evidence type="ECO:0000313" key="4">
    <source>
        <dbReference type="Proteomes" id="UP000188320"/>
    </source>
</evidence>
<dbReference type="InterPro" id="IPR050188">
    <property type="entry name" value="RluA_PseudoU_synthase"/>
</dbReference>
<dbReference type="CDD" id="cd02557">
    <property type="entry name" value="PseudoU_synth_ScRIB2"/>
    <property type="match status" value="1"/>
</dbReference>
<accession>A0A1R1PN86</accession>
<evidence type="ECO:0000256" key="1">
    <source>
        <dbReference type="SAM" id="MobiDB-lite"/>
    </source>
</evidence>
<dbReference type="Pfam" id="PF00849">
    <property type="entry name" value="PseudoU_synth_2"/>
    <property type="match status" value="1"/>
</dbReference>
<dbReference type="InterPro" id="IPR020103">
    <property type="entry name" value="PsdUridine_synth_cat_dom_sf"/>
</dbReference>
<reference evidence="4" key="1">
    <citation type="submission" date="2017-01" db="EMBL/GenBank/DDBJ databases">
        <authorList>
            <person name="Wang Y."/>
            <person name="White M."/>
            <person name="Kvist S."/>
            <person name="Moncalvo J.-M."/>
        </authorList>
    </citation>
    <scope>NUCLEOTIDE SEQUENCE [LARGE SCALE GENOMIC DNA]</scope>
    <source>
        <strain evidence="4">COL-18-3</strain>
    </source>
</reference>
<comment type="caution">
    <text evidence="3">The sequence shown here is derived from an EMBL/GenBank/DDBJ whole genome shotgun (WGS) entry which is preliminary data.</text>
</comment>
<dbReference type="Gene3D" id="3.30.2350.10">
    <property type="entry name" value="Pseudouridine synthase"/>
    <property type="match status" value="1"/>
</dbReference>
<dbReference type="GO" id="GO:0003723">
    <property type="term" value="F:RNA binding"/>
    <property type="evidence" value="ECO:0007669"/>
    <property type="project" value="InterPro"/>
</dbReference>
<dbReference type="PANTHER" id="PTHR21600">
    <property type="entry name" value="MITOCHONDRIAL RNA PSEUDOURIDINE SYNTHASE"/>
    <property type="match status" value="1"/>
</dbReference>
<feature type="compositionally biased region" description="Polar residues" evidence="1">
    <location>
        <begin position="367"/>
        <end position="378"/>
    </location>
</feature>
<organism evidence="3 4">
    <name type="scientific">Zancudomyces culisetae</name>
    <name type="common">Gut fungus</name>
    <name type="synonym">Smittium culisetae</name>
    <dbReference type="NCBI Taxonomy" id="1213189"/>
    <lineage>
        <taxon>Eukaryota</taxon>
        <taxon>Fungi</taxon>
        <taxon>Fungi incertae sedis</taxon>
        <taxon>Zoopagomycota</taxon>
        <taxon>Kickxellomycotina</taxon>
        <taxon>Harpellomycetes</taxon>
        <taxon>Harpellales</taxon>
        <taxon>Legeriomycetaceae</taxon>
        <taxon>Zancudomyces</taxon>
    </lineage>
</organism>
<dbReference type="InterPro" id="IPR006145">
    <property type="entry name" value="PsdUridine_synth_RsuA/RluA"/>
</dbReference>
<dbReference type="PANTHER" id="PTHR21600:SF40">
    <property type="entry name" value="PSEUDOURIDYLATE SYNTHASE RPUSD2"/>
    <property type="match status" value="1"/>
</dbReference>
<sequence length="444" mass="50442">MDPPISNDKQKSHPEEITDIQERSTKKRKQNHKAEQTKTEDTLCMRSKPVYYFENGLRKVKPYWFTYFVNAKLRWFGRGVYDVFKTEFKDREAEHEPPIVAKDIRIVGRANGYIAIDKPAGITVHPSGRYRYNTVVEIMANKLGVDKIYLGNRLDRMVSGLMILGTDAENARKLEQEMSARKVQKKYICRVLGTFPEGVVICDKPIRTVAHKLGLNCVDIEGGKESLTEFEKIFSDEHTSVVICRPKTGRTHQIRVHLQYLGFPIVNDPLYCNPNIWGAKLGYLGQLPEQVDEKKLEHVDPGELKFDVGGHDIVDLSKQQANTNSDLLQPLIDRLLNEIRAGSMDGTAGLNSATDNENIRDTGHVGESSSDLDTKTNDQPTTTFCPECHQMEYPDPAISDLGIWLHAMSYSGHNWSFETEIPDWAESSFIPKLPKQLLDILSHR</sequence>
<protein>
    <recommendedName>
        <fullName evidence="2">Pseudouridine synthase RsuA/RluA-like domain-containing protein</fullName>
    </recommendedName>
</protein>
<evidence type="ECO:0000259" key="2">
    <source>
        <dbReference type="Pfam" id="PF00849"/>
    </source>
</evidence>
<dbReference type="GO" id="GO:0009982">
    <property type="term" value="F:pseudouridine synthase activity"/>
    <property type="evidence" value="ECO:0007669"/>
    <property type="project" value="InterPro"/>
</dbReference>
<keyword evidence="4" id="KW-1185">Reference proteome</keyword>
<proteinExistence type="predicted"/>
<feature type="domain" description="Pseudouridine synthase RsuA/RluA-like" evidence="2">
    <location>
        <begin position="113"/>
        <end position="259"/>
    </location>
</feature>
<name>A0A1R1PN86_ZANCU</name>